<dbReference type="Proteomes" id="UP001430953">
    <property type="component" value="Unassembled WGS sequence"/>
</dbReference>
<name>A0AAW2GPM8_9HYME</name>
<evidence type="ECO:0000313" key="2">
    <source>
        <dbReference type="Proteomes" id="UP001430953"/>
    </source>
</evidence>
<reference evidence="1 2" key="1">
    <citation type="submission" date="2023-03" db="EMBL/GenBank/DDBJ databases">
        <title>High recombination rates correlate with genetic variation in Cardiocondyla obscurior ants.</title>
        <authorList>
            <person name="Errbii M."/>
        </authorList>
    </citation>
    <scope>NUCLEOTIDE SEQUENCE [LARGE SCALE GENOMIC DNA]</scope>
    <source>
        <strain evidence="1">Alpha-2009</strain>
        <tissue evidence="1">Whole body</tissue>
    </source>
</reference>
<keyword evidence="2" id="KW-1185">Reference proteome</keyword>
<sequence length="110" mass="13013">MLRYCTFKNIIGNITNITKSYNLIFFFTFFLRKCEQSEFLRRRTIAANAKLSQINLNQYLIEFQRGIRISRQFTSWIIGNRAEGACLINKQREFVDTGVDYCRLKRLALG</sequence>
<organism evidence="1 2">
    <name type="scientific">Cardiocondyla obscurior</name>
    <dbReference type="NCBI Taxonomy" id="286306"/>
    <lineage>
        <taxon>Eukaryota</taxon>
        <taxon>Metazoa</taxon>
        <taxon>Ecdysozoa</taxon>
        <taxon>Arthropoda</taxon>
        <taxon>Hexapoda</taxon>
        <taxon>Insecta</taxon>
        <taxon>Pterygota</taxon>
        <taxon>Neoptera</taxon>
        <taxon>Endopterygota</taxon>
        <taxon>Hymenoptera</taxon>
        <taxon>Apocrita</taxon>
        <taxon>Aculeata</taxon>
        <taxon>Formicoidea</taxon>
        <taxon>Formicidae</taxon>
        <taxon>Myrmicinae</taxon>
        <taxon>Cardiocondyla</taxon>
    </lineage>
</organism>
<accession>A0AAW2GPM8</accession>
<comment type="caution">
    <text evidence="1">The sequence shown here is derived from an EMBL/GenBank/DDBJ whole genome shotgun (WGS) entry which is preliminary data.</text>
</comment>
<dbReference type="AlphaFoldDB" id="A0AAW2GPM8"/>
<gene>
    <name evidence="1" type="ORF">PUN28_004118</name>
</gene>
<proteinExistence type="predicted"/>
<dbReference type="EMBL" id="JADYXP020000003">
    <property type="protein sequence ID" value="KAL0129214.1"/>
    <property type="molecule type" value="Genomic_DNA"/>
</dbReference>
<evidence type="ECO:0000313" key="1">
    <source>
        <dbReference type="EMBL" id="KAL0129214.1"/>
    </source>
</evidence>
<protein>
    <submittedName>
        <fullName evidence="1">Uncharacterized protein</fullName>
    </submittedName>
</protein>